<dbReference type="Proteomes" id="UP001158576">
    <property type="component" value="Chromosome 2"/>
</dbReference>
<evidence type="ECO:0000256" key="1">
    <source>
        <dbReference type="ARBA" id="ARBA00023157"/>
    </source>
</evidence>
<dbReference type="InterPro" id="IPR000859">
    <property type="entry name" value="CUB_dom"/>
</dbReference>
<keyword evidence="4" id="KW-1185">Reference proteome</keyword>
<dbReference type="CDD" id="cd00041">
    <property type="entry name" value="CUB"/>
    <property type="match status" value="1"/>
</dbReference>
<evidence type="ECO:0000259" key="2">
    <source>
        <dbReference type="SMART" id="SM00042"/>
    </source>
</evidence>
<keyword evidence="1" id="KW-1015">Disulfide bond</keyword>
<evidence type="ECO:0000313" key="3">
    <source>
        <dbReference type="EMBL" id="CAG5113369.1"/>
    </source>
</evidence>
<dbReference type="Gene3D" id="2.60.120.290">
    <property type="entry name" value="Spermadhesin, CUB domain"/>
    <property type="match status" value="1"/>
</dbReference>
<protein>
    <submittedName>
        <fullName evidence="3">Oidioi.mRNA.OKI2018_I69.chr2.g7480.t1.cds</fullName>
    </submittedName>
</protein>
<sequence>MMTGMFVKYFCIFSPAIASLQDRIAVDRFIYEKPHCESVNACRGRNGCDGSILYNRVGQINLANYTNYFNCRWEIRGGLNSKIRVKVESAGNFGIENHRFCGFDRLNLQNFEGTKKFGRICSSPRGETIPYNGMDAVEYGTSANSVATKIKSSAFRNGVTLDSSELVVAFDADNQNTGAGFVLHYEIIGDIDDLVEGELTDIGDNLEAGLLHLTKNIASNQRREAVSNRIRKLFALYSKKMSQCRNGDLSSLLLNFSAAGFEEENLTKVHDEWYQIFEASFEKCDLPIMKKHGSFSQTSWPRRIESVIRSMEKHFSQ</sequence>
<accession>A0ABN7T6Y6</accession>
<name>A0ABN7T6Y6_OIKDI</name>
<proteinExistence type="predicted"/>
<dbReference type="SUPFAM" id="SSF49854">
    <property type="entry name" value="Spermadhesin, CUB domain"/>
    <property type="match status" value="1"/>
</dbReference>
<feature type="domain" description="CUB" evidence="2">
    <location>
        <begin position="48"/>
        <end position="188"/>
    </location>
</feature>
<gene>
    <name evidence="3" type="ORF">OKIOD_LOCUS16245</name>
</gene>
<organism evidence="3 4">
    <name type="scientific">Oikopleura dioica</name>
    <name type="common">Tunicate</name>
    <dbReference type="NCBI Taxonomy" id="34765"/>
    <lineage>
        <taxon>Eukaryota</taxon>
        <taxon>Metazoa</taxon>
        <taxon>Chordata</taxon>
        <taxon>Tunicata</taxon>
        <taxon>Appendicularia</taxon>
        <taxon>Copelata</taxon>
        <taxon>Oikopleuridae</taxon>
        <taxon>Oikopleura</taxon>
    </lineage>
</organism>
<dbReference type="EMBL" id="OU015567">
    <property type="protein sequence ID" value="CAG5113369.1"/>
    <property type="molecule type" value="Genomic_DNA"/>
</dbReference>
<evidence type="ECO:0000313" key="4">
    <source>
        <dbReference type="Proteomes" id="UP001158576"/>
    </source>
</evidence>
<reference evidence="3 4" key="1">
    <citation type="submission" date="2021-04" db="EMBL/GenBank/DDBJ databases">
        <authorList>
            <person name="Bliznina A."/>
        </authorList>
    </citation>
    <scope>NUCLEOTIDE SEQUENCE [LARGE SCALE GENOMIC DNA]</scope>
</reference>
<dbReference type="InterPro" id="IPR035914">
    <property type="entry name" value="Sperma_CUB_dom_sf"/>
</dbReference>
<dbReference type="Pfam" id="PF00431">
    <property type="entry name" value="CUB"/>
    <property type="match status" value="1"/>
</dbReference>
<dbReference type="SMART" id="SM00042">
    <property type="entry name" value="CUB"/>
    <property type="match status" value="1"/>
</dbReference>